<proteinExistence type="inferred from homology"/>
<protein>
    <recommendedName>
        <fullName evidence="5">Dienelactone hydrolase domain-containing protein</fullName>
    </recommendedName>
</protein>
<evidence type="ECO:0000256" key="2">
    <source>
        <dbReference type="SAM" id="MobiDB-lite"/>
    </source>
</evidence>
<dbReference type="InterPro" id="IPR029058">
    <property type="entry name" value="AB_hydrolase_fold"/>
</dbReference>
<keyword evidence="4" id="KW-1185">Reference proteome</keyword>
<sequence length="216" mass="22846">MSSVRIPKGSVHLAGLLFKPPTQPSKAPGLVIVHPGGGVKEQTASIYAQRLSARGLRLPHFLEDPSARVTDASAAAAKGDHRFKAVATVSAVNIGDGARHGWYGKDDPSQHLADLEQVAQVLQSEAQAQAQAGGNGSGSGAEGGEGTTAPYVPPKPDKDTPVDLADAYEYYCTPRAQHKNAQNKMLLRSVPLVMNFDAWLFADLYLTQPVLIVVGE</sequence>
<dbReference type="HOGENOM" id="CLU_048587_0_0_1"/>
<comment type="similarity">
    <text evidence="1">Belongs to the polyketide transferase af380 family.</text>
</comment>
<dbReference type="InterPro" id="IPR051411">
    <property type="entry name" value="Polyketide_trans_af380"/>
</dbReference>
<dbReference type="EMBL" id="KN847321">
    <property type="protein sequence ID" value="KIW52996.1"/>
    <property type="molecule type" value="Genomic_DNA"/>
</dbReference>
<dbReference type="Proteomes" id="UP000054342">
    <property type="component" value="Unassembled WGS sequence"/>
</dbReference>
<dbReference type="GeneID" id="25330511"/>
<dbReference type="RefSeq" id="XP_013313580.1">
    <property type="nucleotide sequence ID" value="XM_013458126.1"/>
</dbReference>
<organism evidence="3 4">
    <name type="scientific">Exophiala xenobiotica</name>
    <dbReference type="NCBI Taxonomy" id="348802"/>
    <lineage>
        <taxon>Eukaryota</taxon>
        <taxon>Fungi</taxon>
        <taxon>Dikarya</taxon>
        <taxon>Ascomycota</taxon>
        <taxon>Pezizomycotina</taxon>
        <taxon>Eurotiomycetes</taxon>
        <taxon>Chaetothyriomycetidae</taxon>
        <taxon>Chaetothyriales</taxon>
        <taxon>Herpotrichiellaceae</taxon>
        <taxon>Exophiala</taxon>
    </lineage>
</organism>
<dbReference type="PANTHER" id="PTHR47751">
    <property type="entry name" value="SUPERFAMILY HYDROLASE, PUTATIVE (AFU_ORTHOLOGUE AFUA_2G16580)-RELATED"/>
    <property type="match status" value="1"/>
</dbReference>
<feature type="compositionally biased region" description="Gly residues" evidence="2">
    <location>
        <begin position="133"/>
        <end position="146"/>
    </location>
</feature>
<evidence type="ECO:0000256" key="1">
    <source>
        <dbReference type="ARBA" id="ARBA00029464"/>
    </source>
</evidence>
<evidence type="ECO:0000313" key="3">
    <source>
        <dbReference type="EMBL" id="KIW52996.1"/>
    </source>
</evidence>
<dbReference type="Gene3D" id="1.10.10.800">
    <property type="match status" value="1"/>
</dbReference>
<dbReference type="STRING" id="348802.A0A0D2BKI9"/>
<dbReference type="OrthoDB" id="2498029at2759"/>
<gene>
    <name evidence="3" type="ORF">PV05_08603</name>
</gene>
<accession>A0A0D2BKI9</accession>
<reference evidence="3 4" key="1">
    <citation type="submission" date="2015-01" db="EMBL/GenBank/DDBJ databases">
        <title>The Genome Sequence of Exophiala xenobiotica CBS118157.</title>
        <authorList>
            <consortium name="The Broad Institute Genomics Platform"/>
            <person name="Cuomo C."/>
            <person name="de Hoog S."/>
            <person name="Gorbushina A."/>
            <person name="Stielow B."/>
            <person name="Teixiera M."/>
            <person name="Abouelleil A."/>
            <person name="Chapman S.B."/>
            <person name="Priest M."/>
            <person name="Young S.K."/>
            <person name="Wortman J."/>
            <person name="Nusbaum C."/>
            <person name="Birren B."/>
        </authorList>
    </citation>
    <scope>NUCLEOTIDE SEQUENCE [LARGE SCALE GENOMIC DNA]</scope>
    <source>
        <strain evidence="3 4">CBS 118157</strain>
    </source>
</reference>
<feature type="region of interest" description="Disordered" evidence="2">
    <location>
        <begin position="125"/>
        <end position="159"/>
    </location>
</feature>
<evidence type="ECO:0000313" key="4">
    <source>
        <dbReference type="Proteomes" id="UP000054342"/>
    </source>
</evidence>
<dbReference type="Gene3D" id="3.40.50.1820">
    <property type="entry name" value="alpha/beta hydrolase"/>
    <property type="match status" value="2"/>
</dbReference>
<evidence type="ECO:0008006" key="5">
    <source>
        <dbReference type="Google" id="ProtNLM"/>
    </source>
</evidence>
<dbReference type="SUPFAM" id="SSF53474">
    <property type="entry name" value="alpha/beta-Hydrolases"/>
    <property type="match status" value="1"/>
</dbReference>
<dbReference type="PANTHER" id="PTHR47751:SF1">
    <property type="entry name" value="SUPERFAMILY HYDROLASE, PUTATIVE (AFU_ORTHOLOGUE AFUA_2G16580)-RELATED"/>
    <property type="match status" value="1"/>
</dbReference>
<dbReference type="AlphaFoldDB" id="A0A0D2BKI9"/>
<name>A0A0D2BKI9_9EURO</name>